<name>A0A2I0WVS7_9ASPA</name>
<accession>A0A2I0WVS7</accession>
<feature type="compositionally biased region" description="Basic residues" evidence="1">
    <location>
        <begin position="71"/>
        <end position="81"/>
    </location>
</feature>
<sequence>MVETINMVNHLNSGFDMRDQVDWLHGSSDGEFESEHSDCGFISPNFCGGSDPGNDFSLVRVRPGRSMVSRGRGRGRGRRRR</sequence>
<proteinExistence type="predicted"/>
<dbReference type="EMBL" id="KZ502421">
    <property type="protein sequence ID" value="PKU79765.1"/>
    <property type="molecule type" value="Genomic_DNA"/>
</dbReference>
<evidence type="ECO:0000313" key="3">
    <source>
        <dbReference type="Proteomes" id="UP000233837"/>
    </source>
</evidence>
<protein>
    <submittedName>
        <fullName evidence="2">Uncharacterized protein</fullName>
    </submittedName>
</protein>
<gene>
    <name evidence="2" type="ORF">MA16_Dca024117</name>
</gene>
<dbReference type="Proteomes" id="UP000233837">
    <property type="component" value="Unassembled WGS sequence"/>
</dbReference>
<organism evidence="2 3">
    <name type="scientific">Dendrobium catenatum</name>
    <dbReference type="NCBI Taxonomy" id="906689"/>
    <lineage>
        <taxon>Eukaryota</taxon>
        <taxon>Viridiplantae</taxon>
        <taxon>Streptophyta</taxon>
        <taxon>Embryophyta</taxon>
        <taxon>Tracheophyta</taxon>
        <taxon>Spermatophyta</taxon>
        <taxon>Magnoliopsida</taxon>
        <taxon>Liliopsida</taxon>
        <taxon>Asparagales</taxon>
        <taxon>Orchidaceae</taxon>
        <taxon>Epidendroideae</taxon>
        <taxon>Malaxideae</taxon>
        <taxon>Dendrobiinae</taxon>
        <taxon>Dendrobium</taxon>
    </lineage>
</organism>
<evidence type="ECO:0000256" key="1">
    <source>
        <dbReference type="SAM" id="MobiDB-lite"/>
    </source>
</evidence>
<feature type="region of interest" description="Disordered" evidence="1">
    <location>
        <begin position="57"/>
        <end position="81"/>
    </location>
</feature>
<evidence type="ECO:0000313" key="2">
    <source>
        <dbReference type="EMBL" id="PKU79765.1"/>
    </source>
</evidence>
<dbReference type="AlphaFoldDB" id="A0A2I0WVS7"/>
<reference evidence="2 3" key="1">
    <citation type="journal article" date="2016" name="Sci. Rep.">
        <title>The Dendrobium catenatum Lindl. genome sequence provides insights into polysaccharide synthase, floral development and adaptive evolution.</title>
        <authorList>
            <person name="Zhang G.Q."/>
            <person name="Xu Q."/>
            <person name="Bian C."/>
            <person name="Tsai W.C."/>
            <person name="Yeh C.M."/>
            <person name="Liu K.W."/>
            <person name="Yoshida K."/>
            <person name="Zhang L.S."/>
            <person name="Chang S.B."/>
            <person name="Chen F."/>
            <person name="Shi Y."/>
            <person name="Su Y.Y."/>
            <person name="Zhang Y.Q."/>
            <person name="Chen L.J."/>
            <person name="Yin Y."/>
            <person name="Lin M."/>
            <person name="Huang H."/>
            <person name="Deng H."/>
            <person name="Wang Z.W."/>
            <person name="Zhu S.L."/>
            <person name="Zhao X."/>
            <person name="Deng C."/>
            <person name="Niu S.C."/>
            <person name="Huang J."/>
            <person name="Wang M."/>
            <person name="Liu G.H."/>
            <person name="Yang H.J."/>
            <person name="Xiao X.J."/>
            <person name="Hsiao Y.Y."/>
            <person name="Wu W.L."/>
            <person name="Chen Y.Y."/>
            <person name="Mitsuda N."/>
            <person name="Ohme-Takagi M."/>
            <person name="Luo Y.B."/>
            <person name="Van de Peer Y."/>
            <person name="Liu Z.J."/>
        </authorList>
    </citation>
    <scope>NUCLEOTIDE SEQUENCE [LARGE SCALE GENOMIC DNA]</scope>
    <source>
        <tissue evidence="2">The whole plant</tissue>
    </source>
</reference>
<reference evidence="2 3" key="2">
    <citation type="journal article" date="2017" name="Nature">
        <title>The Apostasia genome and the evolution of orchids.</title>
        <authorList>
            <person name="Zhang G.Q."/>
            <person name="Liu K.W."/>
            <person name="Li Z."/>
            <person name="Lohaus R."/>
            <person name="Hsiao Y.Y."/>
            <person name="Niu S.C."/>
            <person name="Wang J.Y."/>
            <person name="Lin Y.C."/>
            <person name="Xu Q."/>
            <person name="Chen L.J."/>
            <person name="Yoshida K."/>
            <person name="Fujiwara S."/>
            <person name="Wang Z.W."/>
            <person name="Zhang Y.Q."/>
            <person name="Mitsuda N."/>
            <person name="Wang M."/>
            <person name="Liu G.H."/>
            <person name="Pecoraro L."/>
            <person name="Huang H.X."/>
            <person name="Xiao X.J."/>
            <person name="Lin M."/>
            <person name="Wu X.Y."/>
            <person name="Wu W.L."/>
            <person name="Chen Y.Y."/>
            <person name="Chang S.B."/>
            <person name="Sakamoto S."/>
            <person name="Ohme-Takagi M."/>
            <person name="Yagi M."/>
            <person name="Zeng S.J."/>
            <person name="Shen C.Y."/>
            <person name="Yeh C.M."/>
            <person name="Luo Y.B."/>
            <person name="Tsai W.C."/>
            <person name="Van de Peer Y."/>
            <person name="Liu Z.J."/>
        </authorList>
    </citation>
    <scope>NUCLEOTIDE SEQUENCE [LARGE SCALE GENOMIC DNA]</scope>
    <source>
        <tissue evidence="2">The whole plant</tissue>
    </source>
</reference>
<feature type="compositionally biased region" description="Low complexity" evidence="1">
    <location>
        <begin position="59"/>
        <end position="70"/>
    </location>
</feature>
<keyword evidence="3" id="KW-1185">Reference proteome</keyword>